<keyword evidence="2" id="KW-1133">Transmembrane helix</keyword>
<gene>
    <name evidence="4" type="ORF">TPA0598_01_01890</name>
</gene>
<proteinExistence type="predicted"/>
<feature type="signal peptide" evidence="3">
    <location>
        <begin position="1"/>
        <end position="27"/>
    </location>
</feature>
<reference evidence="4 5" key="2">
    <citation type="journal article" date="2015" name="Stand. Genomic Sci.">
        <title>Draft genome sequence of marine-derived Streptomyces sp. TP-A0598, a producer of anti-MRSA antibiotic lydicamycins.</title>
        <authorList>
            <person name="Komaki H."/>
            <person name="Ichikawa N."/>
            <person name="Hosoyama A."/>
            <person name="Fujita N."/>
            <person name="Igarashi Y."/>
        </authorList>
    </citation>
    <scope>NUCLEOTIDE SEQUENCE [LARGE SCALE GENOMIC DNA]</scope>
    <source>
        <strain evidence="4 5">NBRC 110027</strain>
    </source>
</reference>
<keyword evidence="2" id="KW-0472">Membrane</keyword>
<feature type="chain" id="PRO_5006068265" description="TPM domain-containing protein" evidence="3">
    <location>
        <begin position="28"/>
        <end position="709"/>
    </location>
</feature>
<feature type="compositionally biased region" description="Gly residues" evidence="1">
    <location>
        <begin position="245"/>
        <end position="263"/>
    </location>
</feature>
<dbReference type="EMBL" id="BBNO01000001">
    <property type="protein sequence ID" value="GAO05820.1"/>
    <property type="molecule type" value="Genomic_DNA"/>
</dbReference>
<accession>A0A0P4QZW7</accession>
<dbReference type="OrthoDB" id="3429848at2"/>
<evidence type="ECO:0000313" key="5">
    <source>
        <dbReference type="Proteomes" id="UP000048965"/>
    </source>
</evidence>
<keyword evidence="3" id="KW-0732">Signal</keyword>
<evidence type="ECO:0000256" key="1">
    <source>
        <dbReference type="SAM" id="MobiDB-lite"/>
    </source>
</evidence>
<dbReference type="Proteomes" id="UP000048965">
    <property type="component" value="Unassembled WGS sequence"/>
</dbReference>
<evidence type="ECO:0000256" key="2">
    <source>
        <dbReference type="SAM" id="Phobius"/>
    </source>
</evidence>
<evidence type="ECO:0000256" key="3">
    <source>
        <dbReference type="SAM" id="SignalP"/>
    </source>
</evidence>
<keyword evidence="5" id="KW-1185">Reference proteome</keyword>
<reference evidence="5" key="1">
    <citation type="submission" date="2014-09" db="EMBL/GenBank/DDBJ databases">
        <title>Whole genome shotgun sequence of Streptomyces sp. NBRC 110027.</title>
        <authorList>
            <person name="Komaki H."/>
            <person name="Ichikawa N."/>
            <person name="Katano-Makiyama Y."/>
            <person name="Hosoyama A."/>
            <person name="Hashimoto M."/>
            <person name="Uohara A."/>
            <person name="Kitahashi Y."/>
            <person name="Ohji S."/>
            <person name="Kimura A."/>
            <person name="Yamazoe A."/>
            <person name="Igarashi Y."/>
            <person name="Fujita N."/>
        </authorList>
    </citation>
    <scope>NUCLEOTIDE SEQUENCE [LARGE SCALE GENOMIC DNA]</scope>
    <source>
        <strain evidence="5">NBRC 110027</strain>
    </source>
</reference>
<dbReference type="AlphaFoldDB" id="A0A0P4QZW7"/>
<feature type="compositionally biased region" description="Basic and acidic residues" evidence="1">
    <location>
        <begin position="169"/>
        <end position="180"/>
    </location>
</feature>
<feature type="transmembrane region" description="Helical" evidence="2">
    <location>
        <begin position="282"/>
        <end position="304"/>
    </location>
</feature>
<evidence type="ECO:0008006" key="6">
    <source>
        <dbReference type="Google" id="ProtNLM"/>
    </source>
</evidence>
<feature type="transmembrane region" description="Helical" evidence="2">
    <location>
        <begin position="201"/>
        <end position="219"/>
    </location>
</feature>
<protein>
    <recommendedName>
        <fullName evidence="6">TPM domain-containing protein</fullName>
    </recommendedName>
</protein>
<feature type="region of interest" description="Disordered" evidence="1">
    <location>
        <begin position="241"/>
        <end position="279"/>
    </location>
</feature>
<feature type="region of interest" description="Disordered" evidence="1">
    <location>
        <begin position="169"/>
        <end position="194"/>
    </location>
</feature>
<name>A0A0P4QZW7_9ACTN</name>
<comment type="caution">
    <text evidence="4">The sequence shown here is derived from an EMBL/GenBank/DDBJ whole genome shotgun (WGS) entry which is preliminary data.</text>
</comment>
<evidence type="ECO:0000313" key="4">
    <source>
        <dbReference type="EMBL" id="GAO05820.1"/>
    </source>
</evidence>
<sequence>MGAVRRAGWVLVTGWLAVLFCAGAVQAAPAGPDAPGDPTQYAYLAAQLRKSPVYVSDQIPREVPRSTAPSFAREARRLGVPTYVMVLPHTSYGTEADGLLAGVHDRLGRRGLYVALSDSGLDAAQTYGVDLPGTADAVSEAVYAMPYDATPREVFRHFVEVVASGQAHQRAEEARAAHEDEGLDDGPGLHTDTTERENQSFVTGIAVLGIPLTVLLVTVHSLQRRRVRRAAAAGGAVRVPAARGGAQGGGEKAGGGMKAGNGAGSARQRPGGDPGPFPRARLLPLMAGAAVLGGLIAFTASQVFDDTTSGDGSRPTAADMRARIDRVSAGLRHDPLYLDPESRSTLDGAERDRLRKRLRELDVPVVIAALPTPPDDESGGSTELLAKHVHDRLRRDALMVFADPATGGIELVNYSTRVDDSYLVDRPRDLTYTGPAEEQLGRHLDELLTYVGKAPRAKTGGRPYDPPPAADPVEEKALPGLFTGDFEPGMVIGTFAAGLVFGLVAAARAVARRLVRRRRPEAPGAGGAVAPAAPDRPTLSWLRRTARQDLDALTAALEAAAAPPEEARRRAWECLDAAALLIDGDSDGRIDADAGPVGLACAVVLARAGRTALGEPAAARHVCHRNPLHGAARRRATARPADGGPARSLPVCEACRVAFGPVLRLRSSGSGGRGGYVPYATLPGPLAALGDGVGIDQLTRDVREYFGVH</sequence>
<keyword evidence="2" id="KW-0812">Transmembrane</keyword>
<organism evidence="4 5">
    <name type="scientific">Streptomyces lydicamycinicus</name>
    <dbReference type="NCBI Taxonomy" id="1546107"/>
    <lineage>
        <taxon>Bacteria</taxon>
        <taxon>Bacillati</taxon>
        <taxon>Actinomycetota</taxon>
        <taxon>Actinomycetes</taxon>
        <taxon>Kitasatosporales</taxon>
        <taxon>Streptomycetaceae</taxon>
        <taxon>Streptomyces</taxon>
    </lineage>
</organism>
<feature type="transmembrane region" description="Helical" evidence="2">
    <location>
        <begin position="490"/>
        <end position="511"/>
    </location>
</feature>